<keyword evidence="1" id="KW-0677">Repeat</keyword>
<sequence>DTHNQAGIAHTGGLMPLLKLLDSKNGSLQHNAAFALYGLAENEDNVPDFIRVGGIKRLQDGEFIIQATKDCVAKTLKRLEEKIHGRVSTMSH</sequence>
<reference evidence="3 4" key="1">
    <citation type="journal article" date="2018" name="Front. Plant Sci.">
        <title>Red Clover (Trifolium pratense) and Zigzag Clover (T. medium) - A Picture of Genomic Similarities and Differences.</title>
        <authorList>
            <person name="Dluhosova J."/>
            <person name="Istvanek J."/>
            <person name="Nedelnik J."/>
            <person name="Repkova J."/>
        </authorList>
    </citation>
    <scope>NUCLEOTIDE SEQUENCE [LARGE SCALE GENOMIC DNA]</scope>
    <source>
        <strain evidence="4">cv. 10/8</strain>
        <tissue evidence="3">Leaf</tissue>
    </source>
</reference>
<evidence type="ECO:0000256" key="1">
    <source>
        <dbReference type="ARBA" id="ARBA00022737"/>
    </source>
</evidence>
<dbReference type="PANTHER" id="PTHR46710:SF1">
    <property type="entry name" value="ARM REPEAT PROTEIN INTERACTING WITH ABF2"/>
    <property type="match status" value="1"/>
</dbReference>
<dbReference type="InterPro" id="IPR011989">
    <property type="entry name" value="ARM-like"/>
</dbReference>
<name>A0A392NW25_9FABA</name>
<dbReference type="PANTHER" id="PTHR46710">
    <property type="entry name" value="ARM REPEAT PROTEIN INTERACTING WITH ABF2"/>
    <property type="match status" value="1"/>
</dbReference>
<evidence type="ECO:0000313" key="3">
    <source>
        <dbReference type="EMBL" id="MCI04028.1"/>
    </source>
</evidence>
<dbReference type="InterPro" id="IPR044282">
    <property type="entry name" value="ABAP1/ARIA"/>
</dbReference>
<comment type="caution">
    <text evidence="3">The sequence shown here is derived from an EMBL/GenBank/DDBJ whole genome shotgun (WGS) entry which is preliminary data.</text>
</comment>
<organism evidence="3 4">
    <name type="scientific">Trifolium medium</name>
    <dbReference type="NCBI Taxonomy" id="97028"/>
    <lineage>
        <taxon>Eukaryota</taxon>
        <taxon>Viridiplantae</taxon>
        <taxon>Streptophyta</taxon>
        <taxon>Embryophyta</taxon>
        <taxon>Tracheophyta</taxon>
        <taxon>Spermatophyta</taxon>
        <taxon>Magnoliopsida</taxon>
        <taxon>eudicotyledons</taxon>
        <taxon>Gunneridae</taxon>
        <taxon>Pentapetalae</taxon>
        <taxon>rosids</taxon>
        <taxon>fabids</taxon>
        <taxon>Fabales</taxon>
        <taxon>Fabaceae</taxon>
        <taxon>Papilionoideae</taxon>
        <taxon>50 kb inversion clade</taxon>
        <taxon>NPAAA clade</taxon>
        <taxon>Hologalegina</taxon>
        <taxon>IRL clade</taxon>
        <taxon>Trifolieae</taxon>
        <taxon>Trifolium</taxon>
    </lineage>
</organism>
<dbReference type="Proteomes" id="UP000265520">
    <property type="component" value="Unassembled WGS sequence"/>
</dbReference>
<dbReference type="Gene3D" id="1.25.10.10">
    <property type="entry name" value="Leucine-rich Repeat Variant"/>
    <property type="match status" value="1"/>
</dbReference>
<feature type="non-terminal residue" evidence="3">
    <location>
        <position position="1"/>
    </location>
</feature>
<evidence type="ECO:0000256" key="2">
    <source>
        <dbReference type="PROSITE-ProRule" id="PRU00259"/>
    </source>
</evidence>
<dbReference type="AlphaFoldDB" id="A0A392NW25"/>
<dbReference type="InterPro" id="IPR016024">
    <property type="entry name" value="ARM-type_fold"/>
</dbReference>
<dbReference type="SUPFAM" id="SSF48371">
    <property type="entry name" value="ARM repeat"/>
    <property type="match status" value="1"/>
</dbReference>
<proteinExistence type="predicted"/>
<keyword evidence="4" id="KW-1185">Reference proteome</keyword>
<dbReference type="EMBL" id="LXQA010054063">
    <property type="protein sequence ID" value="MCI04028.1"/>
    <property type="molecule type" value="Genomic_DNA"/>
</dbReference>
<protein>
    <submittedName>
        <fullName evidence="3">ARM repeat protein interacting WITH ABF2 protein</fullName>
    </submittedName>
</protein>
<accession>A0A392NW25</accession>
<feature type="repeat" description="ARM" evidence="2">
    <location>
        <begin position="12"/>
        <end position="54"/>
    </location>
</feature>
<evidence type="ECO:0000313" key="4">
    <source>
        <dbReference type="Proteomes" id="UP000265520"/>
    </source>
</evidence>
<dbReference type="InterPro" id="IPR000225">
    <property type="entry name" value="Armadillo"/>
</dbReference>
<dbReference type="PROSITE" id="PS50176">
    <property type="entry name" value="ARM_REPEAT"/>
    <property type="match status" value="1"/>
</dbReference>